<comment type="caution">
    <text evidence="8">The sequence shown here is derived from an EMBL/GenBank/DDBJ whole genome shotgun (WGS) entry which is preliminary data.</text>
</comment>
<protein>
    <submittedName>
        <fullName evidence="8">L,D-transpeptidase</fullName>
        <ecNumber evidence="8">2.-.-.-</ecNumber>
    </submittedName>
</protein>
<name>A0ABU5TGH3_9CYAN</name>
<evidence type="ECO:0000313" key="8">
    <source>
        <dbReference type="EMBL" id="MEA5477371.1"/>
    </source>
</evidence>
<sequence length="192" mass="21682">MAYLTQILGIIADKQPCNQLAIKMFKYWQTLSSVLVTTLFLLGSGGWTNLINLDVAIAQTSSRSVRDQDIELLRRSGQRWIEIRLRSQRLLAWQGNRLVYAVVVSTGKSATPTPKGIFNVQTKYPTARMQGEDYNIPDVPHVMYYSGHYAIHGAYWHRSFGIPISRGCTNVAPDHAAWLYRWASVGTPVVVR</sequence>
<evidence type="ECO:0000256" key="1">
    <source>
        <dbReference type="ARBA" id="ARBA00004752"/>
    </source>
</evidence>
<evidence type="ECO:0000256" key="6">
    <source>
        <dbReference type="PROSITE-ProRule" id="PRU01373"/>
    </source>
</evidence>
<proteinExistence type="predicted"/>
<evidence type="ECO:0000259" key="7">
    <source>
        <dbReference type="PROSITE" id="PS52029"/>
    </source>
</evidence>
<accession>A0ABU5TGH3</accession>
<comment type="pathway">
    <text evidence="1 6">Cell wall biogenesis; peptidoglycan biosynthesis.</text>
</comment>
<dbReference type="GO" id="GO:0016740">
    <property type="term" value="F:transferase activity"/>
    <property type="evidence" value="ECO:0007669"/>
    <property type="project" value="UniProtKB-KW"/>
</dbReference>
<keyword evidence="5 6" id="KW-0961">Cell wall biogenesis/degradation</keyword>
<dbReference type="InterPro" id="IPR005490">
    <property type="entry name" value="LD_TPept_cat_dom"/>
</dbReference>
<evidence type="ECO:0000313" key="9">
    <source>
        <dbReference type="Proteomes" id="UP001301388"/>
    </source>
</evidence>
<feature type="active site" description="Proton donor/acceptor" evidence="6">
    <location>
        <position position="152"/>
    </location>
</feature>
<dbReference type="InterPro" id="IPR050979">
    <property type="entry name" value="LD-transpeptidase"/>
</dbReference>
<evidence type="ECO:0000256" key="5">
    <source>
        <dbReference type="ARBA" id="ARBA00023316"/>
    </source>
</evidence>
<dbReference type="Proteomes" id="UP001301388">
    <property type="component" value="Unassembled WGS sequence"/>
</dbReference>
<evidence type="ECO:0000256" key="3">
    <source>
        <dbReference type="ARBA" id="ARBA00022960"/>
    </source>
</evidence>
<dbReference type="SUPFAM" id="SSF141523">
    <property type="entry name" value="L,D-transpeptidase catalytic domain-like"/>
    <property type="match status" value="1"/>
</dbReference>
<evidence type="ECO:0000256" key="2">
    <source>
        <dbReference type="ARBA" id="ARBA00022679"/>
    </source>
</evidence>
<organism evidence="8 9">
    <name type="scientific">Pseudanabaena galeata UHCC 0370</name>
    <dbReference type="NCBI Taxonomy" id="3110310"/>
    <lineage>
        <taxon>Bacteria</taxon>
        <taxon>Bacillati</taxon>
        <taxon>Cyanobacteriota</taxon>
        <taxon>Cyanophyceae</taxon>
        <taxon>Pseudanabaenales</taxon>
        <taxon>Pseudanabaenaceae</taxon>
        <taxon>Pseudanabaena</taxon>
    </lineage>
</organism>
<keyword evidence="2 8" id="KW-0808">Transferase</keyword>
<evidence type="ECO:0000256" key="4">
    <source>
        <dbReference type="ARBA" id="ARBA00022984"/>
    </source>
</evidence>
<dbReference type="EC" id="2.-.-.-" evidence="8"/>
<keyword evidence="3 6" id="KW-0133">Cell shape</keyword>
<dbReference type="EMBL" id="JAYGIE010000023">
    <property type="protein sequence ID" value="MEA5477371.1"/>
    <property type="molecule type" value="Genomic_DNA"/>
</dbReference>
<dbReference type="CDD" id="cd16913">
    <property type="entry name" value="YkuD_like"/>
    <property type="match status" value="1"/>
</dbReference>
<keyword evidence="4 6" id="KW-0573">Peptidoglycan synthesis</keyword>
<gene>
    <name evidence="8" type="ORF">VB774_07035</name>
</gene>
<reference evidence="8 9" key="1">
    <citation type="submission" date="2023-12" db="EMBL/GenBank/DDBJ databases">
        <title>Baltic Sea Cyanobacteria.</title>
        <authorList>
            <person name="Delbaje E."/>
            <person name="Fewer D.P."/>
            <person name="Shishido T.K."/>
        </authorList>
    </citation>
    <scope>NUCLEOTIDE SEQUENCE [LARGE SCALE GENOMIC DNA]</scope>
    <source>
        <strain evidence="8 9">UHCC 0370</strain>
    </source>
</reference>
<dbReference type="Pfam" id="PF03734">
    <property type="entry name" value="YkuD"/>
    <property type="match status" value="1"/>
</dbReference>
<feature type="active site" description="Nucleophile" evidence="6">
    <location>
        <position position="168"/>
    </location>
</feature>
<keyword evidence="9" id="KW-1185">Reference proteome</keyword>
<dbReference type="PANTHER" id="PTHR30582">
    <property type="entry name" value="L,D-TRANSPEPTIDASE"/>
    <property type="match status" value="1"/>
</dbReference>
<dbReference type="PANTHER" id="PTHR30582:SF2">
    <property type="entry name" value="L,D-TRANSPEPTIDASE YCIB-RELATED"/>
    <property type="match status" value="1"/>
</dbReference>
<dbReference type="PROSITE" id="PS52029">
    <property type="entry name" value="LD_TPASE"/>
    <property type="match status" value="1"/>
</dbReference>
<feature type="domain" description="L,D-TPase catalytic" evidence="7">
    <location>
        <begin position="79"/>
        <end position="192"/>
    </location>
</feature>
<dbReference type="InterPro" id="IPR038063">
    <property type="entry name" value="Transpep_catalytic_dom"/>
</dbReference>
<dbReference type="Gene3D" id="2.40.440.10">
    <property type="entry name" value="L,D-transpeptidase catalytic domain-like"/>
    <property type="match status" value="1"/>
</dbReference>